<gene>
    <name evidence="1" type="ORF">OHK93_008564</name>
</gene>
<accession>A0AA43TS04</accession>
<organism evidence="1 2">
    <name type="scientific">Ramalina farinacea</name>
    <dbReference type="NCBI Taxonomy" id="258253"/>
    <lineage>
        <taxon>Eukaryota</taxon>
        <taxon>Fungi</taxon>
        <taxon>Dikarya</taxon>
        <taxon>Ascomycota</taxon>
        <taxon>Pezizomycotina</taxon>
        <taxon>Lecanoromycetes</taxon>
        <taxon>OSLEUM clade</taxon>
        <taxon>Lecanoromycetidae</taxon>
        <taxon>Lecanorales</taxon>
        <taxon>Lecanorineae</taxon>
        <taxon>Ramalinaceae</taxon>
        <taxon>Ramalina</taxon>
    </lineage>
</organism>
<reference evidence="1" key="1">
    <citation type="journal article" date="2023" name="Genome Biol. Evol.">
        <title>First Whole Genome Sequence and Flow Cytometry Genome Size Data for the Lichen-Forming Fungus Ramalina farinacea (Ascomycota).</title>
        <authorList>
            <person name="Llewellyn T."/>
            <person name="Mian S."/>
            <person name="Hill R."/>
            <person name="Leitch I.J."/>
            <person name="Gaya E."/>
        </authorList>
    </citation>
    <scope>NUCLEOTIDE SEQUENCE</scope>
    <source>
        <strain evidence="1">LIQ254RAFAR</strain>
    </source>
</reference>
<dbReference type="InterPro" id="IPR009091">
    <property type="entry name" value="RCC1/BLIP-II"/>
</dbReference>
<sequence>MKDTGLVYWPNDPDDTRVWMHPLLPIIFFRPEILPSTSDDRRTEQSHNHGHRDPSVGDITHYLVLDDYVLHTTHLHKVYIFRITNPAEEAPIETPHSGSGYQNDLMDLTPSFTPTTRPAFQIQDLQCSHNRIAILTATSKIFMTDIAQLQTYLTSPSTTNDSATNPSPAPPFSPHYIPAPPNRKITSLTFGDTHWHTLHSDDTIASSGSEPSGRGCLGLGGLTIAPFGGVQDSGSIEMPGQTPHDAKTIWFNALKHRRAADLILRSWSDESSNGASARGLMIQDRHAEAPRAMGDWFEAEGRKWEDLGVFFAIKIAIAELHNAALVLVDDGKVEAMRQRHLVSRD</sequence>
<proteinExistence type="predicted"/>
<dbReference type="Proteomes" id="UP001161017">
    <property type="component" value="Unassembled WGS sequence"/>
</dbReference>
<evidence type="ECO:0000313" key="1">
    <source>
        <dbReference type="EMBL" id="MDI1489286.1"/>
    </source>
</evidence>
<dbReference type="AlphaFoldDB" id="A0AA43TS04"/>
<name>A0AA43TS04_9LECA</name>
<comment type="caution">
    <text evidence="1">The sequence shown here is derived from an EMBL/GenBank/DDBJ whole genome shotgun (WGS) entry which is preliminary data.</text>
</comment>
<keyword evidence="2" id="KW-1185">Reference proteome</keyword>
<evidence type="ECO:0000313" key="2">
    <source>
        <dbReference type="Proteomes" id="UP001161017"/>
    </source>
</evidence>
<dbReference type="EMBL" id="JAPUFD010000009">
    <property type="protein sequence ID" value="MDI1489286.1"/>
    <property type="molecule type" value="Genomic_DNA"/>
</dbReference>
<dbReference type="SUPFAM" id="SSF50985">
    <property type="entry name" value="RCC1/BLIP-II"/>
    <property type="match status" value="1"/>
</dbReference>
<protein>
    <submittedName>
        <fullName evidence="1">Uncharacterized protein</fullName>
    </submittedName>
</protein>